<feature type="transmembrane region" description="Helical" evidence="6">
    <location>
        <begin position="80"/>
        <end position="98"/>
    </location>
</feature>
<evidence type="ECO:0000256" key="4">
    <source>
        <dbReference type="ARBA" id="ARBA00022989"/>
    </source>
</evidence>
<keyword evidence="8" id="KW-1185">Reference proteome</keyword>
<dbReference type="Gene3D" id="1.20.1250.20">
    <property type="entry name" value="MFS general substrate transporter like domains"/>
    <property type="match status" value="1"/>
</dbReference>
<evidence type="ECO:0000256" key="3">
    <source>
        <dbReference type="ARBA" id="ARBA00022692"/>
    </source>
</evidence>
<evidence type="ECO:0000313" key="8">
    <source>
        <dbReference type="Proteomes" id="UP001232148"/>
    </source>
</evidence>
<sequence>MSGSKVFFRFLDEATESFTKLSKSRSLLLTALISTAGLLTVPIGIPPARQQVVVSIYNVSTGRLMLLWVRPADVYRRRFVFLVGSVLFTLSNMCLPFTGYEGMGGAAVIPSGIGIIASTFPRGNARNGAYVCVSADASAASVLGNIFGGVIGGMLSCQWVLWIPAILAAVTTTAAYFITDTPHFRSSPSAGTSEANSVVGALLSCCLVLLLAVFTQANAISWSTPWITPLIPGTAVLLIGFCFLKGSLVNDPAGEPLMRISMLKDLQFSALYHDYLNLSELDTTLRFLPAGIAGFCGVASPFIMAIPVIPPETTYWAYGFPAMYLCFSIKSSSNNVGRALGLTIATAIQTSVQGFDGDSGRFAGSSRFLYGVRAAQ</sequence>
<evidence type="ECO:0000313" key="7">
    <source>
        <dbReference type="EMBL" id="KAK2027877.1"/>
    </source>
</evidence>
<evidence type="ECO:0008006" key="9">
    <source>
        <dbReference type="Google" id="ProtNLM"/>
    </source>
</evidence>
<feature type="transmembrane region" description="Helical" evidence="6">
    <location>
        <begin position="128"/>
        <end position="147"/>
    </location>
</feature>
<keyword evidence="3 6" id="KW-0812">Transmembrane</keyword>
<dbReference type="InterPro" id="IPR011701">
    <property type="entry name" value="MFS"/>
</dbReference>
<dbReference type="Proteomes" id="UP001232148">
    <property type="component" value="Unassembled WGS sequence"/>
</dbReference>
<dbReference type="InterPro" id="IPR036259">
    <property type="entry name" value="MFS_trans_sf"/>
</dbReference>
<keyword evidence="5 6" id="KW-0472">Membrane</keyword>
<dbReference type="AlphaFoldDB" id="A0AAD9HH47"/>
<proteinExistence type="predicted"/>
<feature type="transmembrane region" description="Helical" evidence="6">
    <location>
        <begin position="27"/>
        <end position="45"/>
    </location>
</feature>
<gene>
    <name evidence="7" type="ORF">LX32DRAFT_664268</name>
</gene>
<feature type="transmembrane region" description="Helical" evidence="6">
    <location>
        <begin position="226"/>
        <end position="244"/>
    </location>
</feature>
<evidence type="ECO:0000256" key="1">
    <source>
        <dbReference type="ARBA" id="ARBA00004141"/>
    </source>
</evidence>
<evidence type="ECO:0000256" key="6">
    <source>
        <dbReference type="SAM" id="Phobius"/>
    </source>
</evidence>
<dbReference type="PANTHER" id="PTHR42718:SF9">
    <property type="entry name" value="MAJOR FACILITATOR SUPERFAMILY MULTIDRUG TRANSPORTER MFSC"/>
    <property type="match status" value="1"/>
</dbReference>
<feature type="transmembrane region" description="Helical" evidence="6">
    <location>
        <begin position="159"/>
        <end position="178"/>
    </location>
</feature>
<evidence type="ECO:0000256" key="5">
    <source>
        <dbReference type="ARBA" id="ARBA00023136"/>
    </source>
</evidence>
<feature type="transmembrane region" description="Helical" evidence="6">
    <location>
        <begin position="287"/>
        <end position="309"/>
    </location>
</feature>
<protein>
    <recommendedName>
        <fullName evidence="9">Major facilitator superfamily transporter</fullName>
    </recommendedName>
</protein>
<organism evidence="7 8">
    <name type="scientific">Colletotrichum zoysiae</name>
    <dbReference type="NCBI Taxonomy" id="1216348"/>
    <lineage>
        <taxon>Eukaryota</taxon>
        <taxon>Fungi</taxon>
        <taxon>Dikarya</taxon>
        <taxon>Ascomycota</taxon>
        <taxon>Pezizomycotina</taxon>
        <taxon>Sordariomycetes</taxon>
        <taxon>Hypocreomycetidae</taxon>
        <taxon>Glomerellales</taxon>
        <taxon>Glomerellaceae</taxon>
        <taxon>Colletotrichum</taxon>
        <taxon>Colletotrichum graminicola species complex</taxon>
    </lineage>
</organism>
<accession>A0AAD9HH47</accession>
<comment type="caution">
    <text evidence="7">The sequence shown here is derived from an EMBL/GenBank/DDBJ whole genome shotgun (WGS) entry which is preliminary data.</text>
</comment>
<dbReference type="EMBL" id="MU842887">
    <property type="protein sequence ID" value="KAK2027877.1"/>
    <property type="molecule type" value="Genomic_DNA"/>
</dbReference>
<feature type="transmembrane region" description="Helical" evidence="6">
    <location>
        <begin position="198"/>
        <end position="220"/>
    </location>
</feature>
<dbReference type="Pfam" id="PF07690">
    <property type="entry name" value="MFS_1"/>
    <property type="match status" value="1"/>
</dbReference>
<evidence type="ECO:0000256" key="2">
    <source>
        <dbReference type="ARBA" id="ARBA00022448"/>
    </source>
</evidence>
<keyword evidence="4 6" id="KW-1133">Transmembrane helix</keyword>
<keyword evidence="2" id="KW-0813">Transport</keyword>
<dbReference type="SUPFAM" id="SSF103473">
    <property type="entry name" value="MFS general substrate transporter"/>
    <property type="match status" value="1"/>
</dbReference>
<comment type="subcellular location">
    <subcellularLocation>
        <location evidence="1">Membrane</location>
        <topology evidence="1">Multi-pass membrane protein</topology>
    </subcellularLocation>
</comment>
<dbReference type="GO" id="GO:0022857">
    <property type="term" value="F:transmembrane transporter activity"/>
    <property type="evidence" value="ECO:0007669"/>
    <property type="project" value="InterPro"/>
</dbReference>
<reference evidence="7" key="1">
    <citation type="submission" date="2021-06" db="EMBL/GenBank/DDBJ databases">
        <title>Comparative genomics, transcriptomics and evolutionary studies reveal genomic signatures of adaptation to plant cell wall in hemibiotrophic fungi.</title>
        <authorList>
            <consortium name="DOE Joint Genome Institute"/>
            <person name="Baroncelli R."/>
            <person name="Diaz J.F."/>
            <person name="Benocci T."/>
            <person name="Peng M."/>
            <person name="Battaglia E."/>
            <person name="Haridas S."/>
            <person name="Andreopoulos W."/>
            <person name="Labutti K."/>
            <person name="Pangilinan J."/>
            <person name="Floch G.L."/>
            <person name="Makela M.R."/>
            <person name="Henrissat B."/>
            <person name="Grigoriev I.V."/>
            <person name="Crouch J.A."/>
            <person name="De Vries R.P."/>
            <person name="Sukno S.A."/>
            <person name="Thon M.R."/>
        </authorList>
    </citation>
    <scope>NUCLEOTIDE SEQUENCE</scope>
    <source>
        <strain evidence="7">MAFF235873</strain>
    </source>
</reference>
<dbReference type="PANTHER" id="PTHR42718">
    <property type="entry name" value="MAJOR FACILITATOR SUPERFAMILY MULTIDRUG TRANSPORTER MFSC"/>
    <property type="match status" value="1"/>
</dbReference>
<name>A0AAD9HH47_9PEZI</name>
<dbReference type="GO" id="GO:0016020">
    <property type="term" value="C:membrane"/>
    <property type="evidence" value="ECO:0007669"/>
    <property type="project" value="UniProtKB-SubCell"/>
</dbReference>